<keyword evidence="3" id="KW-1185">Reference proteome</keyword>
<feature type="compositionally biased region" description="Basic and acidic residues" evidence="1">
    <location>
        <begin position="909"/>
        <end position="920"/>
    </location>
</feature>
<dbReference type="OMA" id="NSFYCLH"/>
<evidence type="ECO:0000256" key="1">
    <source>
        <dbReference type="SAM" id="MobiDB-lite"/>
    </source>
</evidence>
<accession>A0A0D9QRM8</accession>
<protein>
    <submittedName>
        <fullName evidence="2">Uncharacterized protein</fullName>
    </submittedName>
</protein>
<feature type="compositionally biased region" description="Basic and acidic residues" evidence="1">
    <location>
        <begin position="1476"/>
        <end position="1488"/>
    </location>
</feature>
<feature type="compositionally biased region" description="Basic and acidic residues" evidence="1">
    <location>
        <begin position="1528"/>
        <end position="1552"/>
    </location>
</feature>
<evidence type="ECO:0000313" key="3">
    <source>
        <dbReference type="Proteomes" id="UP000054561"/>
    </source>
</evidence>
<feature type="region of interest" description="Disordered" evidence="1">
    <location>
        <begin position="909"/>
        <end position="962"/>
    </location>
</feature>
<name>A0A0D9QRM8_PLAFR</name>
<dbReference type="Proteomes" id="UP000054561">
    <property type="component" value="Unassembled WGS sequence"/>
</dbReference>
<feature type="compositionally biased region" description="Basic and acidic residues" evidence="1">
    <location>
        <begin position="1805"/>
        <end position="1836"/>
    </location>
</feature>
<dbReference type="OrthoDB" id="372113at2759"/>
<dbReference type="EMBL" id="KQ001648">
    <property type="protein sequence ID" value="KJP89750.1"/>
    <property type="molecule type" value="Genomic_DNA"/>
</dbReference>
<feature type="compositionally biased region" description="Low complexity" evidence="1">
    <location>
        <begin position="1188"/>
        <end position="1242"/>
    </location>
</feature>
<feature type="compositionally biased region" description="Basic and acidic residues" evidence="1">
    <location>
        <begin position="946"/>
        <end position="956"/>
    </location>
</feature>
<evidence type="ECO:0000313" key="2">
    <source>
        <dbReference type="EMBL" id="KJP89750.1"/>
    </source>
</evidence>
<feature type="compositionally biased region" description="Low complexity" evidence="1">
    <location>
        <begin position="1837"/>
        <end position="1846"/>
    </location>
</feature>
<feature type="compositionally biased region" description="Basic residues" evidence="1">
    <location>
        <begin position="1461"/>
        <end position="1475"/>
    </location>
</feature>
<feature type="region of interest" description="Disordered" evidence="1">
    <location>
        <begin position="1801"/>
        <end position="1853"/>
    </location>
</feature>
<organism evidence="2 3">
    <name type="scientific">Plasmodium fragile</name>
    <dbReference type="NCBI Taxonomy" id="5857"/>
    <lineage>
        <taxon>Eukaryota</taxon>
        <taxon>Sar</taxon>
        <taxon>Alveolata</taxon>
        <taxon>Apicomplexa</taxon>
        <taxon>Aconoidasida</taxon>
        <taxon>Haemosporida</taxon>
        <taxon>Plasmodiidae</taxon>
        <taxon>Plasmodium</taxon>
        <taxon>Plasmodium (Plasmodium)</taxon>
    </lineage>
</organism>
<feature type="compositionally biased region" description="Low complexity" evidence="1">
    <location>
        <begin position="933"/>
        <end position="943"/>
    </location>
</feature>
<feature type="compositionally biased region" description="Polar residues" evidence="1">
    <location>
        <begin position="821"/>
        <end position="837"/>
    </location>
</feature>
<feature type="region of interest" description="Disordered" evidence="1">
    <location>
        <begin position="508"/>
        <end position="548"/>
    </location>
</feature>
<feature type="compositionally biased region" description="Acidic residues" evidence="1">
    <location>
        <begin position="511"/>
        <end position="536"/>
    </location>
</feature>
<dbReference type="RefSeq" id="XP_012333532.1">
    <property type="nucleotide sequence ID" value="XM_012478109.1"/>
</dbReference>
<dbReference type="GeneID" id="24265772"/>
<gene>
    <name evidence="2" type="ORF">AK88_00458</name>
</gene>
<feature type="region of interest" description="Disordered" evidence="1">
    <location>
        <begin position="817"/>
        <end position="837"/>
    </location>
</feature>
<reference evidence="2 3" key="1">
    <citation type="submission" date="2014-03" db="EMBL/GenBank/DDBJ databases">
        <title>The Genome Sequence of Plasmodium fragile nilgiri.</title>
        <authorList>
            <consortium name="The Broad Institute Genomics Platform"/>
            <consortium name="The Broad Institute Genome Sequencing Center for Infectious Disease"/>
            <person name="Neafsey D."/>
            <person name="Duraisingh M."/>
            <person name="Young S.K."/>
            <person name="Zeng Q."/>
            <person name="Gargeya S."/>
            <person name="Abouelleil A."/>
            <person name="Alvarado L."/>
            <person name="Chapman S.B."/>
            <person name="Gainer-Dewar J."/>
            <person name="Goldberg J."/>
            <person name="Griggs A."/>
            <person name="Gujja S."/>
            <person name="Hansen M."/>
            <person name="Howarth C."/>
            <person name="Imamovic A."/>
            <person name="Larimer J."/>
            <person name="Pearson M."/>
            <person name="Poon T.W."/>
            <person name="Priest M."/>
            <person name="Roberts A."/>
            <person name="Saif S."/>
            <person name="Shea T."/>
            <person name="Sykes S."/>
            <person name="Wortman J."/>
            <person name="Nusbaum C."/>
            <person name="Birren B."/>
        </authorList>
    </citation>
    <scope>NUCLEOTIDE SEQUENCE [LARGE SCALE GENOMIC DNA]</scope>
    <source>
        <strain evidence="3">nilgiri</strain>
    </source>
</reference>
<feature type="compositionally biased region" description="Basic and acidic residues" evidence="1">
    <location>
        <begin position="1505"/>
        <end position="1519"/>
    </location>
</feature>
<sequence>MNYIERNKIETIYKDDYTDFTRLSDFEIFTKDILVSLKKLNIVETKRKYEKKYAFANAEQRDKPLAPLSLFITVDDTCNFLKKLIIKKDYCIKLNYIYYPHNKCQNVIPFNVNENSHLYKKNVKTVNSFYCLHGNLNCSEIVLFPARTFPIQRFFFVNEYVELEVIDRSAPEEEQYIILESLSLSNLMLNALKQALDELEICLPTFVAVDKNYYIYHGHFYTSDYTYFKCMHPYITVHRRDSGAARGTTNAAVNAAVSASAIDVPQKANYVSLYKGTGFEVNYNSFKFFNYFKCFSYDQLVALFSLFIYLSNVRGKNIYKINVYIKNIYLIDKPQCSHMLRAINLRNKKFSLLKMLIRGKKGTARGEGKVGKGWVDWKKENEIYRKKSKQIYIFKNTYKRNSYDKRILPHMYLNHIYNYIKRKKFYGRRIFLCCHVKERNGSLGIRGDSSEAAGPLRWWIVNRSIGEEERRIATRNYLYSMKNDLFGKPSYYQFSALKKVKLVNALSDDARGEDEEEEQQEVEEGGENDDDDGEGDNNEKTLPDYSDSSLMFYPCPSVTQNSNYEGNLENVKSRRKSTFEEINRLYHNLRSHKNLPKSESSPFVSIYVLNFINNMEYKILGGLANVNGDGGGVASHIDAVSNMSSGMSSLIGGSSNLSGGPVHVNPHTNLRGTEMDKRKRKKGVMNVWKIRFINNDKYKGKNSFLLKNILRLYYNELLELKKKRNDNGKQCSNDMMTSVQHYVMEFMSLKNKEWVKDREIGAYSCFNIEEDSTRYYIDKVLNNMFSSNKKNVYEWPRGRGSRGKLRPRKNAYNECVGAEEAQSSGGSHSNNDAAMNQSGVVGGANHKPIGGNLFVNKIDGELFPQKKNRGYHNLYEKDAKEVHFILKKGDNFPKRRGCPLYDRRGFPLYDRRSRRGRDPRCGVGGKGKKVQKKGQQQKGGSQSAESDDHVESDRRKTAQRSQTKLEQLVKDFLKIKEKYFLCHHEERITILFFYLISHSSNLKTFYYIWNQFFDIVRNKYENNEYIFNDQMFLSYGPLNVYSYRCSILSQYIKALNISTQQFKINEMKNHMKLKKTLSIFCNDSDNPLGKENSNNGSLSNINENEAFLSISQSKSSNSLSTFFKKNTFEENVFYSCEMNDSSSVCNRNGYYGGVRNENSSPNLELEYNGSTESIARVASQAPPAPGLSSASNSARSGANVGPSNDANVAASSNSISSNMGDNSANGNSGKPAKCSSSSAPPGTEKKKANKKRSLMISNFFPYPLNNMELFITKNNGGTKEVNDQDDMITLIHEILRSNNKDSYTYTDFTKWYRNNIGNFCYTSQNVLKYCYKSIKESYFVNVDVGYIKEKCKEIDEKYYKGGSTNDSLLKKGKEDYLKKMFQYVKNNYDYINKIKCPFNTFFVGELNLDNLLNLNIIDLLDCAFKVFFISYLNSVMNSKLIYVSKIQDILASMFTIIKGIHRRGKRRSKKKRKKSKGGEGKHRGEGNRGGDNVVEKPPGSQHTASELDKDARGKDDHPGDGSLPNSTSKHDVGDAADRGDGSRPDLKKDHVNRCPLRTNPCNNDNVAKQGNSSDENFPSAPKSDNHQGGKEAPPTSDDNRDNLSHAAATTLRDNPPAHVVKSQENMNDSEINSSDNVDFCYSSEQKAGCKNSFNINKEENYFKNYSVDSEKKKKKSTCKNTNFSREIKKTCKKRYQIIFNQKLFLLFETCEQMFNKAAWLYKIFNNGLNEKRIFSLINTILESEEKEIIINPKDQKYFYDFIKNICLNENNKNSAFEKKWSSSASKFHKINKSISSKNLNKTFKAKSERSERSEKSEKSERSERSEKSERNERGAKNDNNSSSAKNPVINNPYQKLGVSVKVKKNDSQPSQTTSDEKNMLNKDKLSLLLHSYNKEQNIQECIIDFVDHSFGDPLYNTPARMYCSVNPVDTTVSFVKTTSIL</sequence>
<feature type="compositionally biased region" description="Polar residues" evidence="1">
    <location>
        <begin position="1559"/>
        <end position="1576"/>
    </location>
</feature>
<dbReference type="VEuPathDB" id="PlasmoDB:AK88_00458"/>
<feature type="region of interest" description="Disordered" evidence="1">
    <location>
        <begin position="1178"/>
        <end position="1250"/>
    </location>
</feature>
<proteinExistence type="predicted"/>
<feature type="region of interest" description="Disordered" evidence="1">
    <location>
        <begin position="1461"/>
        <end position="1602"/>
    </location>
</feature>